<dbReference type="InterPro" id="IPR034733">
    <property type="entry name" value="AcCoA_carboxyl_beta"/>
</dbReference>
<dbReference type="RefSeq" id="WP_089754857.1">
    <property type="nucleotide sequence ID" value="NZ_FOOG01000070.1"/>
</dbReference>
<dbReference type="InterPro" id="IPR011763">
    <property type="entry name" value="COA_CT_C"/>
</dbReference>
<feature type="domain" description="CoA carboxyltransferase N-terminal" evidence="2">
    <location>
        <begin position="1"/>
        <end position="247"/>
    </location>
</feature>
<reference evidence="5" key="1">
    <citation type="submission" date="2016-10" db="EMBL/GenBank/DDBJ databases">
        <authorList>
            <person name="Varghese N."/>
            <person name="Submissions S."/>
        </authorList>
    </citation>
    <scope>NUCLEOTIDE SEQUENCE [LARGE SCALE GENOMIC DNA]</scope>
    <source>
        <strain evidence="5">FP5</strain>
    </source>
</reference>
<dbReference type="InterPro" id="IPR051047">
    <property type="entry name" value="AccD/PCCB"/>
</dbReference>
<proteinExistence type="predicted"/>
<feature type="region of interest" description="Disordered" evidence="1">
    <location>
        <begin position="486"/>
        <end position="505"/>
    </location>
</feature>
<evidence type="ECO:0000259" key="2">
    <source>
        <dbReference type="PROSITE" id="PS50980"/>
    </source>
</evidence>
<evidence type="ECO:0000313" key="5">
    <source>
        <dbReference type="Proteomes" id="UP000198897"/>
    </source>
</evidence>
<feature type="compositionally biased region" description="Basic residues" evidence="1">
    <location>
        <begin position="10"/>
        <end position="24"/>
    </location>
</feature>
<dbReference type="EMBL" id="FOOG01000070">
    <property type="protein sequence ID" value="SFG64182.1"/>
    <property type="molecule type" value="Genomic_DNA"/>
</dbReference>
<protein>
    <submittedName>
        <fullName evidence="4">Acetyl-CoA carboxylase, carboxyltransferase component</fullName>
    </submittedName>
</protein>
<keyword evidence="4" id="KW-0808">Transferase</keyword>
<dbReference type="AlphaFoldDB" id="A0A1I2TGY3"/>
<dbReference type="InterPro" id="IPR011762">
    <property type="entry name" value="COA_CT_N"/>
</dbReference>
<dbReference type="GO" id="GO:0004658">
    <property type="term" value="F:propionyl-CoA carboxylase activity"/>
    <property type="evidence" value="ECO:0007669"/>
    <property type="project" value="TreeGrafter"/>
</dbReference>
<evidence type="ECO:0000259" key="3">
    <source>
        <dbReference type="PROSITE" id="PS50989"/>
    </source>
</evidence>
<dbReference type="Gene3D" id="3.90.226.10">
    <property type="entry name" value="2-enoyl-CoA Hydratase, Chain A, domain 1"/>
    <property type="match status" value="2"/>
</dbReference>
<evidence type="ECO:0000256" key="1">
    <source>
        <dbReference type="SAM" id="MobiDB-lite"/>
    </source>
</evidence>
<keyword evidence="5" id="KW-1185">Reference proteome</keyword>
<evidence type="ECO:0000313" key="4">
    <source>
        <dbReference type="EMBL" id="SFG64182.1"/>
    </source>
</evidence>
<gene>
    <name evidence="4" type="ORF">SAMN05216353_1707</name>
</gene>
<dbReference type="Proteomes" id="UP000198897">
    <property type="component" value="Unassembled WGS sequence"/>
</dbReference>
<accession>A0A1I2TGY3</accession>
<dbReference type="GO" id="GO:0016740">
    <property type="term" value="F:transferase activity"/>
    <property type="evidence" value="ECO:0007669"/>
    <property type="project" value="UniProtKB-KW"/>
</dbReference>
<feature type="domain" description="CoA carboxyltransferase C-terminal" evidence="3">
    <location>
        <begin position="258"/>
        <end position="485"/>
    </location>
</feature>
<dbReference type="PANTHER" id="PTHR43842">
    <property type="entry name" value="PROPIONYL-COA CARBOXYLASE BETA CHAIN"/>
    <property type="match status" value="1"/>
</dbReference>
<dbReference type="Pfam" id="PF01039">
    <property type="entry name" value="Carboxyl_trans"/>
    <property type="match status" value="1"/>
</dbReference>
<organism evidence="4 5">
    <name type="scientific">Halobacillus alkaliphilus</name>
    <dbReference type="NCBI Taxonomy" id="396056"/>
    <lineage>
        <taxon>Bacteria</taxon>
        <taxon>Bacillati</taxon>
        <taxon>Bacillota</taxon>
        <taxon>Bacilli</taxon>
        <taxon>Bacillales</taxon>
        <taxon>Bacillaceae</taxon>
        <taxon>Halobacillus</taxon>
    </lineage>
</organism>
<dbReference type="OrthoDB" id="9803706at2"/>
<dbReference type="PROSITE" id="PS50980">
    <property type="entry name" value="COA_CT_NTER"/>
    <property type="match status" value="1"/>
</dbReference>
<dbReference type="PANTHER" id="PTHR43842:SF2">
    <property type="entry name" value="PROPIONYL-COA CARBOXYLASE BETA CHAIN, MITOCHONDRIAL"/>
    <property type="match status" value="1"/>
</dbReference>
<dbReference type="InterPro" id="IPR029045">
    <property type="entry name" value="ClpP/crotonase-like_dom_sf"/>
</dbReference>
<sequence>MERNTEKLREKKRKAQEHRGKKQRSYSARERIELLADQGSFLELGALAHSSVSGMEERTPADGLVGGIIRVDGREAVVQAMDISVLSGTEGEVHLRKSEFFHSYAKKRKLPLFNLCEGGGLRMPDGMGSDGISDKLFPSSLLDHGRESPIMTAILGESYGGPTWMAVTSDFVTQVRGTSMAVAGPRMLEIASGEEMSAEELGGPDMHAVYTGQIDHIAEDEKEAIAALRRFFSYMPSNAVETPPQKPSIEDSYMEHCNLEEIVPSNLRRAYDMKLLILRLFDKDSFMNFRSFYGKALITGLTRLKGRVIGVVASQPLHMAGASGPEECDKAVDFICLCDSYHIPLIFLHDTPGFRISSRAEKMKMPAKIMNWNTALAKSTIPKFSIIVRKSIGAAYGNMCGPGMGADVVAAWPSAEINFTGPEVGINVVYGKHIRKAERPEKERSKYLEQWNFDSSPYKAAGKFLLEDIIEPNQTRSFLIRFLESSGSSGEVKSKRRLADWPMSH</sequence>
<dbReference type="PROSITE" id="PS50989">
    <property type="entry name" value="COA_CT_CTER"/>
    <property type="match status" value="1"/>
</dbReference>
<feature type="region of interest" description="Disordered" evidence="1">
    <location>
        <begin position="1"/>
        <end position="27"/>
    </location>
</feature>
<dbReference type="SUPFAM" id="SSF52096">
    <property type="entry name" value="ClpP/crotonase"/>
    <property type="match status" value="2"/>
</dbReference>
<name>A0A1I2TGY3_9BACI</name>